<evidence type="ECO:0000313" key="1">
    <source>
        <dbReference type="EMBL" id="GAI16223.1"/>
    </source>
</evidence>
<dbReference type="EMBL" id="BARV01010793">
    <property type="protein sequence ID" value="GAI16223.1"/>
    <property type="molecule type" value="Genomic_DNA"/>
</dbReference>
<name>X1LAU6_9ZZZZ</name>
<organism evidence="1">
    <name type="scientific">marine sediment metagenome</name>
    <dbReference type="NCBI Taxonomy" id="412755"/>
    <lineage>
        <taxon>unclassified sequences</taxon>
        <taxon>metagenomes</taxon>
        <taxon>ecological metagenomes</taxon>
    </lineage>
</organism>
<reference evidence="1" key="1">
    <citation type="journal article" date="2014" name="Front. Microbiol.">
        <title>High frequency of phylogenetically diverse reductive dehalogenase-homologous genes in deep subseafloor sedimentary metagenomes.</title>
        <authorList>
            <person name="Kawai M."/>
            <person name="Futagami T."/>
            <person name="Toyoda A."/>
            <person name="Takaki Y."/>
            <person name="Nishi S."/>
            <person name="Hori S."/>
            <person name="Arai W."/>
            <person name="Tsubouchi T."/>
            <person name="Morono Y."/>
            <person name="Uchiyama I."/>
            <person name="Ito T."/>
            <person name="Fujiyama A."/>
            <person name="Inagaki F."/>
            <person name="Takami H."/>
        </authorList>
    </citation>
    <scope>NUCLEOTIDE SEQUENCE</scope>
    <source>
        <strain evidence="1">Expedition CK06-06</strain>
    </source>
</reference>
<accession>X1LAU6</accession>
<gene>
    <name evidence="1" type="ORF">S06H3_20752</name>
</gene>
<comment type="caution">
    <text evidence="1">The sequence shown here is derived from an EMBL/GenBank/DDBJ whole genome shotgun (WGS) entry which is preliminary data.</text>
</comment>
<feature type="non-terminal residue" evidence="1">
    <location>
        <position position="1"/>
    </location>
</feature>
<dbReference type="AlphaFoldDB" id="X1LAU6"/>
<protein>
    <submittedName>
        <fullName evidence="1">Uncharacterized protein</fullName>
    </submittedName>
</protein>
<sequence length="250" mass="28387">AHLLGVTMFELAEYAGKGERDMLYDRTAAESISIHDVKEANDLELSLRWAKKHTDSDPREAYLILNKEEPDGEDVLKAASSGIKYDGDFQKREYYGLPLSQISKAHLKKLLPKSPFDIRVNIARHLKDEKALKSLSRRALANGNLDEAYNLWIDGKGDPKDPDISKARTKLITGKVSGSEHCFLDFRKDLVGAVEYYDALMNAGNFKEAYKVALNLGDEKRAQRTREKMLDGDLEKVLSFFLCFRDKVER</sequence>
<proteinExistence type="predicted"/>